<keyword evidence="1" id="KW-0812">Transmembrane</keyword>
<reference evidence="2 3" key="1">
    <citation type="submission" date="2015-09" db="EMBL/GenBank/DDBJ databases">
        <title>Bacillus cereus food isolates.</title>
        <authorList>
            <person name="Boekhorst J."/>
        </authorList>
    </citation>
    <scope>NUCLEOTIDE SEQUENCE [LARGE SCALE GENOMIC DNA]</scope>
    <source>
        <strain evidence="2 3">B4088</strain>
    </source>
</reference>
<feature type="transmembrane region" description="Helical" evidence="1">
    <location>
        <begin position="66"/>
        <end position="90"/>
    </location>
</feature>
<dbReference type="Proteomes" id="UP000076482">
    <property type="component" value="Unassembled WGS sequence"/>
</dbReference>
<keyword evidence="1" id="KW-0472">Membrane</keyword>
<feature type="transmembrane region" description="Helical" evidence="1">
    <location>
        <begin position="120"/>
        <end position="143"/>
    </location>
</feature>
<evidence type="ECO:0000256" key="1">
    <source>
        <dbReference type="SAM" id="Phobius"/>
    </source>
</evidence>
<dbReference type="AlphaFoldDB" id="A0A164LA16"/>
<protein>
    <submittedName>
        <fullName evidence="2">Uncharacterized protein</fullName>
    </submittedName>
</protein>
<evidence type="ECO:0000313" key="3">
    <source>
        <dbReference type="Proteomes" id="UP000076482"/>
    </source>
</evidence>
<evidence type="ECO:0000313" key="2">
    <source>
        <dbReference type="EMBL" id="KZD55591.1"/>
    </source>
</evidence>
<dbReference type="RefSeq" id="WP_063262850.1">
    <property type="nucleotide sequence ID" value="NZ_LJKE01000104.1"/>
</dbReference>
<dbReference type="PATRIC" id="fig|1396.535.peg.5888"/>
<accession>A0A164LA16</accession>
<feature type="transmembrane region" description="Helical" evidence="1">
    <location>
        <begin position="96"/>
        <end position="113"/>
    </location>
</feature>
<proteinExistence type="predicted"/>
<feature type="transmembrane region" description="Helical" evidence="1">
    <location>
        <begin position="163"/>
        <end position="186"/>
    </location>
</feature>
<keyword evidence="1" id="KW-1133">Transmembrane helix</keyword>
<gene>
    <name evidence="2" type="ORF">B4088_5336</name>
</gene>
<organism evidence="2 3">
    <name type="scientific">Bacillus cereus</name>
    <dbReference type="NCBI Taxonomy" id="1396"/>
    <lineage>
        <taxon>Bacteria</taxon>
        <taxon>Bacillati</taxon>
        <taxon>Bacillota</taxon>
        <taxon>Bacilli</taxon>
        <taxon>Bacillales</taxon>
        <taxon>Bacillaceae</taxon>
        <taxon>Bacillus</taxon>
        <taxon>Bacillus cereus group</taxon>
    </lineage>
</organism>
<dbReference type="EMBL" id="LJKE01000104">
    <property type="protein sequence ID" value="KZD55591.1"/>
    <property type="molecule type" value="Genomic_DNA"/>
</dbReference>
<comment type="caution">
    <text evidence="2">The sequence shown here is derived from an EMBL/GenBank/DDBJ whole genome shotgun (WGS) entry which is preliminary data.</text>
</comment>
<name>A0A164LA16_BACCE</name>
<sequence>MYNRSNISDAELERVYNQGSNHERGEAEYELRDRGYTLDSDTDKWDLPWNQEDIRSTGVPVSGGSVFIMLGIGILIAAVLAIFIGGFIVIAYAVEYAIYIYIGFVITFALMYLTRGNSKIINFLFYLCCLALATRLFTIVIEVFEGVDYVTFITRDSDGLGVIFKYGFLYAIYVSIVPLLAAKLIVKTVRIKRSNFGNKNSTLGN</sequence>